<dbReference type="HOGENOM" id="CLU_297919_0_0_1"/>
<dbReference type="eggNOG" id="ENOG502RR3B">
    <property type="taxonomic scope" value="Eukaryota"/>
</dbReference>
<feature type="compositionally biased region" description="Basic and acidic residues" evidence="1">
    <location>
        <begin position="944"/>
        <end position="953"/>
    </location>
</feature>
<feature type="region of interest" description="Disordered" evidence="1">
    <location>
        <begin position="808"/>
        <end position="831"/>
    </location>
</feature>
<proteinExistence type="predicted"/>
<dbReference type="VEuPathDB" id="FungiDB:PADG_04573"/>
<dbReference type="OMA" id="HPKHINL"/>
<feature type="compositionally biased region" description="Polar residues" evidence="1">
    <location>
        <begin position="74"/>
        <end position="106"/>
    </location>
</feature>
<evidence type="ECO:0000313" key="3">
    <source>
        <dbReference type="Proteomes" id="UP000001628"/>
    </source>
</evidence>
<evidence type="ECO:0000256" key="1">
    <source>
        <dbReference type="SAM" id="MobiDB-lite"/>
    </source>
</evidence>
<feature type="compositionally biased region" description="Basic and acidic residues" evidence="1">
    <location>
        <begin position="56"/>
        <end position="65"/>
    </location>
</feature>
<feature type="region of interest" description="Disordered" evidence="1">
    <location>
        <begin position="437"/>
        <end position="465"/>
    </location>
</feature>
<dbReference type="GeneID" id="22583665"/>
<keyword evidence="3" id="KW-1185">Reference proteome</keyword>
<feature type="region of interest" description="Disordered" evidence="1">
    <location>
        <begin position="697"/>
        <end position="766"/>
    </location>
</feature>
<feature type="compositionally biased region" description="Polar residues" evidence="1">
    <location>
        <begin position="873"/>
        <end position="883"/>
    </location>
</feature>
<feature type="compositionally biased region" description="Basic residues" evidence="1">
    <location>
        <begin position="1"/>
        <end position="12"/>
    </location>
</feature>
<organism evidence="2 3">
    <name type="scientific">Paracoccidioides brasiliensis (strain Pb18)</name>
    <dbReference type="NCBI Taxonomy" id="502780"/>
    <lineage>
        <taxon>Eukaryota</taxon>
        <taxon>Fungi</taxon>
        <taxon>Dikarya</taxon>
        <taxon>Ascomycota</taxon>
        <taxon>Pezizomycotina</taxon>
        <taxon>Eurotiomycetes</taxon>
        <taxon>Eurotiomycetidae</taxon>
        <taxon>Onygenales</taxon>
        <taxon>Ajellomycetaceae</taxon>
        <taxon>Paracoccidioides</taxon>
    </lineage>
</organism>
<dbReference type="OrthoDB" id="10300375at2759"/>
<dbReference type="EMBL" id="KN275961">
    <property type="protein sequence ID" value="EEH48494.1"/>
    <property type="molecule type" value="Genomic_DNA"/>
</dbReference>
<feature type="region of interest" description="Disordered" evidence="1">
    <location>
        <begin position="867"/>
        <end position="1010"/>
    </location>
</feature>
<protein>
    <submittedName>
        <fullName evidence="2">Uncharacterized protein</fullName>
    </submittedName>
</protein>
<dbReference type="RefSeq" id="XP_010760300.1">
    <property type="nucleotide sequence ID" value="XM_010761998.1"/>
</dbReference>
<reference evidence="2 3" key="1">
    <citation type="journal article" date="2011" name="PLoS Genet.">
        <title>Comparative genomic analysis of human fungal pathogens causing paracoccidioidomycosis.</title>
        <authorList>
            <person name="Desjardins C.A."/>
            <person name="Champion M.D."/>
            <person name="Holder J.W."/>
            <person name="Muszewska A."/>
            <person name="Goldberg J."/>
            <person name="Bailao A.M."/>
            <person name="Brigido M.M."/>
            <person name="Ferreira M.E."/>
            <person name="Garcia A.M."/>
            <person name="Grynberg M."/>
            <person name="Gujja S."/>
            <person name="Heiman D.I."/>
            <person name="Henn M.R."/>
            <person name="Kodira C.D."/>
            <person name="Leon-Narvaez H."/>
            <person name="Longo L.V."/>
            <person name="Ma L.J."/>
            <person name="Malavazi I."/>
            <person name="Matsuo A.L."/>
            <person name="Morais F.V."/>
            <person name="Pereira M."/>
            <person name="Rodriguez-Brito S."/>
            <person name="Sakthikumar S."/>
            <person name="Salem-Izacc S.M."/>
            <person name="Sykes S.M."/>
            <person name="Teixeira M.M."/>
            <person name="Vallejo M.C."/>
            <person name="Walter M.E."/>
            <person name="Yandava C."/>
            <person name="Young S."/>
            <person name="Zeng Q."/>
            <person name="Zucker J."/>
            <person name="Felipe M.S."/>
            <person name="Goldman G.H."/>
            <person name="Haas B.J."/>
            <person name="McEwen J.G."/>
            <person name="Nino-Vega G."/>
            <person name="Puccia R."/>
            <person name="San-Blas G."/>
            <person name="Soares C.M."/>
            <person name="Birren B.W."/>
            <person name="Cuomo C.A."/>
        </authorList>
    </citation>
    <scope>NUCLEOTIDE SEQUENCE [LARGE SCALE GENOMIC DNA]</scope>
    <source>
        <strain evidence="2 3">Pb18</strain>
    </source>
</reference>
<evidence type="ECO:0000313" key="2">
    <source>
        <dbReference type="EMBL" id="EEH48494.1"/>
    </source>
</evidence>
<name>C1GC51_PARBD</name>
<dbReference type="AlphaFoldDB" id="C1GC51"/>
<feature type="region of interest" description="Disordered" evidence="1">
    <location>
        <begin position="1"/>
        <end position="110"/>
    </location>
</feature>
<dbReference type="InParanoid" id="C1GC51"/>
<feature type="compositionally biased region" description="Polar residues" evidence="1">
    <location>
        <begin position="912"/>
        <end position="939"/>
    </location>
</feature>
<dbReference type="KEGG" id="pbn:PADG_04573"/>
<feature type="compositionally biased region" description="Basic and acidic residues" evidence="1">
    <location>
        <begin position="897"/>
        <end position="910"/>
    </location>
</feature>
<dbReference type="Proteomes" id="UP000001628">
    <property type="component" value="Unassembled WGS sequence"/>
</dbReference>
<sequence length="1010" mass="109242">MPVTKKSKKSHSPSKTLQDNNDNDVVHASQHRPVVPPGRHMIAPHGHQRALNTLYRDNRVSKDISSKTPKRSTYDSNSRNGSGRGTQNIGHRSNIMIPQTPATGSSYAHPHVHQGIKGCQGINPKVLEKPIDNLKRSDGFGPSMQHIDHHTNNMIPQPPAPAPNYAIPYMHQGQDVAQHRDQVVPFNSHNPIRPSYPPILNLTGTPQRPHGMRPDVPPQFPVPLGQSNVPHPAPMPQQRVQHPPYVGVGMPSLTGPSGVQHLNAEHPGLGAVINHNGPQHQMGVGHLLAPAPHDIHRGINMPSHPGPNRTQHANTQHLNPGVMISGAEHRHIRGKFPHPVNDGENMPRSPQSTRMMLQVKTGHASMRTVTEGPEHAQMGMGNGFPTVMPPPRPGPHGLSMPPGPESRGLQHVNEQIPNTDTMVNGPGHHQNIGAPLQPAGPHHHHHNGVNMPPDPKPRPTGHHHRGAMNGVVNDTAHRMRGGPPYPPAPHHPVNDSVNIPIQLEHNALRPNLNPLNWTMNGSGDPQMGVGHPHPNPHPSTAQNMPPPDPRFGFQPPRGQPSGRNGMGMDMGMGMAAFSPAANKMQQPNAEHYNPSAAPVVVGNNKMGVAPPYLYMAQNLPATDQQFCLQPVVHPHAANTRMGMAANPIGNGMQQPNVPHPPLGNGLRTTQGVPSFDFNVSNLDPPYINQGVFPNQMGEGMGTHNHTQPAPSGVRAPSGPSGAGVFDPKNDGHSRQRLLLPRPTATGTGGGGPSHGTAAGLPPDPKPAAFQNEPEDILSLFFPSDANSNIAQTNTGADHGLGIGPGTFENNGAVRPEDNMHPKPPHTAPDDPNVQKLDDFLDTDFANFANDELMSMVDDFEMVQPVAETLKPPQVNNDIPTNVDGNRRETEAAVISTKPRERRREKDRVSHDPNVQQTNAESSRAATSSGKRPRPHQSQIGGKHSNQDGDHKTSEPLVPPWTEDGTESADSFLRRVFAHLNDNHQSQQEREAQLRGVHMSDIQPQMDDGYN</sequence>
<accession>C1GC51</accession>
<gene>
    <name evidence="2" type="ORF">PADG_04573</name>
</gene>